<feature type="chain" id="PRO_5007573029" evidence="1">
    <location>
        <begin position="23"/>
        <end position="135"/>
    </location>
</feature>
<evidence type="ECO:0000313" key="2">
    <source>
        <dbReference type="EMBL" id="KYG63162.1"/>
    </source>
</evidence>
<accession>A0A150WHK8</accession>
<organism evidence="2 3">
    <name type="scientific">Bdellovibrio bacteriovorus</name>
    <dbReference type="NCBI Taxonomy" id="959"/>
    <lineage>
        <taxon>Bacteria</taxon>
        <taxon>Pseudomonadati</taxon>
        <taxon>Bdellovibrionota</taxon>
        <taxon>Bdellovibrionia</taxon>
        <taxon>Bdellovibrionales</taxon>
        <taxon>Pseudobdellovibrionaceae</taxon>
        <taxon>Bdellovibrio</taxon>
    </lineage>
</organism>
<dbReference type="Proteomes" id="UP000075320">
    <property type="component" value="Unassembled WGS sequence"/>
</dbReference>
<comment type="caution">
    <text evidence="2">The sequence shown here is derived from an EMBL/GenBank/DDBJ whole genome shotgun (WGS) entry which is preliminary data.</text>
</comment>
<protein>
    <submittedName>
        <fullName evidence="2">Uncharacterized protein</fullName>
    </submittedName>
</protein>
<keyword evidence="3" id="KW-1185">Reference proteome</keyword>
<dbReference type="EMBL" id="LUKE01000004">
    <property type="protein sequence ID" value="KYG63162.1"/>
    <property type="molecule type" value="Genomic_DNA"/>
</dbReference>
<reference evidence="2 3" key="1">
    <citation type="submission" date="2016-03" db="EMBL/GenBank/DDBJ databases">
        <authorList>
            <person name="Ploux O."/>
        </authorList>
    </citation>
    <scope>NUCLEOTIDE SEQUENCE [LARGE SCALE GENOMIC DNA]</scope>
    <source>
        <strain evidence="2 3">R0</strain>
    </source>
</reference>
<gene>
    <name evidence="2" type="ORF">AZI86_15765</name>
</gene>
<dbReference type="OrthoDB" id="5294572at2"/>
<evidence type="ECO:0000256" key="1">
    <source>
        <dbReference type="SAM" id="SignalP"/>
    </source>
</evidence>
<dbReference type="AlphaFoldDB" id="A0A150WHK8"/>
<proteinExistence type="predicted"/>
<dbReference type="RefSeq" id="WP_061836237.1">
    <property type="nucleotide sequence ID" value="NZ_LUKE01000004.1"/>
</dbReference>
<name>A0A150WHK8_BDEBC</name>
<keyword evidence="1" id="KW-0732">Signal</keyword>
<sequence length="135" mass="14646">MNKLVSLSFATAVFLSGFASEAASQYKVNLRVNLKGQSPFSVNTVAKSGKKTFISQFSDDGQTETLVSLVARKSQSQSKDGLAMDVIVTRRVRGEEKISERAQIFAPENEEMEFGVNSRGKAAGNLSLAVMAHRL</sequence>
<feature type="signal peptide" evidence="1">
    <location>
        <begin position="1"/>
        <end position="22"/>
    </location>
</feature>
<evidence type="ECO:0000313" key="3">
    <source>
        <dbReference type="Proteomes" id="UP000075320"/>
    </source>
</evidence>